<organism evidence="7 8">
    <name type="scientific">Heliorestis convoluta</name>
    <dbReference type="NCBI Taxonomy" id="356322"/>
    <lineage>
        <taxon>Bacteria</taxon>
        <taxon>Bacillati</taxon>
        <taxon>Bacillota</taxon>
        <taxon>Clostridia</taxon>
        <taxon>Eubacteriales</taxon>
        <taxon>Heliobacteriaceae</taxon>
        <taxon>Heliorestis</taxon>
    </lineage>
</organism>
<evidence type="ECO:0000256" key="3">
    <source>
        <dbReference type="ARBA" id="ARBA00023143"/>
    </source>
</evidence>
<protein>
    <recommendedName>
        <fullName evidence="2 4">Flagellin</fullName>
    </recommendedName>
</protein>
<dbReference type="GO" id="GO:0009288">
    <property type="term" value="C:bacterial-type flagellum"/>
    <property type="evidence" value="ECO:0007669"/>
    <property type="project" value="UniProtKB-SubCell"/>
</dbReference>
<dbReference type="EMBL" id="CP045875">
    <property type="protein sequence ID" value="QGG48889.1"/>
    <property type="molecule type" value="Genomic_DNA"/>
</dbReference>
<evidence type="ECO:0000313" key="7">
    <source>
        <dbReference type="EMBL" id="QGG48889.1"/>
    </source>
</evidence>
<dbReference type="OrthoDB" id="9796789at2"/>
<dbReference type="KEGG" id="hcv:FTV88_2800"/>
<feature type="domain" description="Flagellin C-terminal" evidence="6">
    <location>
        <begin position="379"/>
        <end position="464"/>
    </location>
</feature>
<keyword evidence="3 4" id="KW-0975">Bacterial flagellum</keyword>
<comment type="function">
    <text evidence="4">Flagellin is the subunit protein which polymerizes to form the filaments of bacterial flagella.</text>
</comment>
<dbReference type="Pfam" id="PF00700">
    <property type="entry name" value="Flagellin_C"/>
    <property type="match status" value="1"/>
</dbReference>
<evidence type="ECO:0000259" key="6">
    <source>
        <dbReference type="Pfam" id="PF00700"/>
    </source>
</evidence>
<keyword evidence="4" id="KW-0964">Secreted</keyword>
<reference evidence="8" key="1">
    <citation type="submission" date="2019-11" db="EMBL/GenBank/DDBJ databases">
        <title>Genome sequence of Heliorestis convoluta strain HH, an alkaliphilic and minimalistic phototrophic bacterium from a soda lake in Egypt.</title>
        <authorList>
            <person name="Dewey E.D."/>
            <person name="Stokes L.M."/>
            <person name="Burchell B.M."/>
            <person name="Shaffer K.N."/>
            <person name="Huntington A.M."/>
            <person name="Baker J.M."/>
            <person name="Nadendla S."/>
            <person name="Giglio M.G."/>
            <person name="Touchman J.W."/>
            <person name="Blankenship R.E."/>
            <person name="Madigan M.T."/>
            <person name="Sattley W.M."/>
        </authorList>
    </citation>
    <scope>NUCLEOTIDE SEQUENCE [LARGE SCALE GENOMIC DNA]</scope>
    <source>
        <strain evidence="8">HH</strain>
    </source>
</reference>
<dbReference type="Gene3D" id="1.20.1330.10">
    <property type="entry name" value="f41 fragment of flagellin, N-terminal domain"/>
    <property type="match status" value="2"/>
</dbReference>
<keyword evidence="8" id="KW-1185">Reference proteome</keyword>
<dbReference type="InterPro" id="IPR046358">
    <property type="entry name" value="Flagellin_C"/>
</dbReference>
<dbReference type="Proteomes" id="UP000366051">
    <property type="component" value="Chromosome"/>
</dbReference>
<dbReference type="GO" id="GO:0005576">
    <property type="term" value="C:extracellular region"/>
    <property type="evidence" value="ECO:0007669"/>
    <property type="project" value="UniProtKB-SubCell"/>
</dbReference>
<comment type="similarity">
    <text evidence="1 4">Belongs to the bacterial flagellin family.</text>
</comment>
<keyword evidence="7" id="KW-0969">Cilium</keyword>
<proteinExistence type="inferred from homology"/>
<sequence length="465" mass="50484">MIINSNIAALNAFNKLKKNNSKTSTAMEKLSSGLRINKAGDDPAGLAISEKMRAQIRGLVQAQRNILDGISLVQVAEGGMSEIHSSLQRIRELSVQSSNGTYTDEDRNSMQIEVTQLINQVSTIANNTEFNGLPLLSGQYDKGGNKVALGSLDQYVQYITTTGGITDTYTYGSNNYASAIIDFSNINSANDVYNLVGKGVYYTCCTCSKAYSIKFVDGNPDTSRLNDPNPVMEVDVSAITNGTDLVDKIIETAYGQSGFVYDPTSNSGIPTIGTHVPSNATSFVTHFSQLAADGGKLYIYDNRPTYATWSWPSSNGRGAFELNVYGESEEERDLFLHLNIQAGSQSGHSTRISIPNVTAKHLNIDHLSVASEVNANAAITMIDHAISRVSSARTTVGAYQNRLEHSLANASNYEIRLTSAESLIRDTDMAKQMMEMTKNNILSQVSQSMLAQANLHPQSVLQLLQ</sequence>
<dbReference type="InterPro" id="IPR001492">
    <property type="entry name" value="Flagellin"/>
</dbReference>
<keyword evidence="7" id="KW-0966">Cell projection</keyword>
<dbReference type="PANTHER" id="PTHR42792">
    <property type="entry name" value="FLAGELLIN"/>
    <property type="match status" value="1"/>
</dbReference>
<feature type="domain" description="Flagellin N-terminal" evidence="5">
    <location>
        <begin position="3"/>
        <end position="139"/>
    </location>
</feature>
<evidence type="ECO:0000259" key="5">
    <source>
        <dbReference type="Pfam" id="PF00669"/>
    </source>
</evidence>
<evidence type="ECO:0000256" key="4">
    <source>
        <dbReference type="RuleBase" id="RU362073"/>
    </source>
</evidence>
<dbReference type="SUPFAM" id="SSF64518">
    <property type="entry name" value="Phase 1 flagellin"/>
    <property type="match status" value="1"/>
</dbReference>
<gene>
    <name evidence="7" type="ORF">FTV88_2800</name>
</gene>
<accession>A0A5Q2N4S1</accession>
<dbReference type="AlphaFoldDB" id="A0A5Q2N4S1"/>
<comment type="subcellular location">
    <subcellularLocation>
        <location evidence="4">Secreted</location>
    </subcellularLocation>
    <subcellularLocation>
        <location evidence="4">Bacterial flagellum</location>
    </subcellularLocation>
</comment>
<dbReference type="InterPro" id="IPR001029">
    <property type="entry name" value="Flagellin_N"/>
</dbReference>
<dbReference type="Gene3D" id="6.10.10.10">
    <property type="entry name" value="Flagellar export chaperone, C-terminal domain"/>
    <property type="match status" value="1"/>
</dbReference>
<name>A0A5Q2N4S1_9FIRM</name>
<dbReference type="GO" id="GO:0005198">
    <property type="term" value="F:structural molecule activity"/>
    <property type="evidence" value="ECO:0007669"/>
    <property type="project" value="UniProtKB-UniRule"/>
</dbReference>
<dbReference type="Pfam" id="PF00669">
    <property type="entry name" value="Flagellin_N"/>
    <property type="match status" value="1"/>
</dbReference>
<evidence type="ECO:0000256" key="1">
    <source>
        <dbReference type="ARBA" id="ARBA00005709"/>
    </source>
</evidence>
<keyword evidence="7" id="KW-0282">Flagellum</keyword>
<dbReference type="PRINTS" id="PR00207">
    <property type="entry name" value="FLAGELLIN"/>
</dbReference>
<dbReference type="PANTHER" id="PTHR42792:SF2">
    <property type="entry name" value="FLAGELLIN"/>
    <property type="match status" value="1"/>
</dbReference>
<evidence type="ECO:0000256" key="2">
    <source>
        <dbReference type="ARBA" id="ARBA00020110"/>
    </source>
</evidence>
<dbReference type="InterPro" id="IPR042187">
    <property type="entry name" value="Flagellin_C_sub2"/>
</dbReference>
<evidence type="ECO:0000313" key="8">
    <source>
        <dbReference type="Proteomes" id="UP000366051"/>
    </source>
</evidence>